<name>A0A3G2JLN8_9ACTN</name>
<feature type="compositionally biased region" description="Low complexity" evidence="1">
    <location>
        <begin position="88"/>
        <end position="103"/>
    </location>
</feature>
<evidence type="ECO:0008006" key="4">
    <source>
        <dbReference type="Google" id="ProtNLM"/>
    </source>
</evidence>
<feature type="region of interest" description="Disordered" evidence="1">
    <location>
        <begin position="88"/>
        <end position="117"/>
    </location>
</feature>
<dbReference type="EMBL" id="CP033073">
    <property type="protein sequence ID" value="AYN43303.1"/>
    <property type="molecule type" value="Genomic_DNA"/>
</dbReference>
<evidence type="ECO:0000313" key="2">
    <source>
        <dbReference type="EMBL" id="AYN43303.1"/>
    </source>
</evidence>
<dbReference type="Proteomes" id="UP000268329">
    <property type="component" value="Chromosome"/>
</dbReference>
<organism evidence="2 3">
    <name type="scientific">Streptomyces dangxiongensis</name>
    <dbReference type="NCBI Taxonomy" id="1442032"/>
    <lineage>
        <taxon>Bacteria</taxon>
        <taxon>Bacillati</taxon>
        <taxon>Actinomycetota</taxon>
        <taxon>Actinomycetes</taxon>
        <taxon>Kitasatosporales</taxon>
        <taxon>Streptomycetaceae</taxon>
        <taxon>Streptomyces</taxon>
    </lineage>
</organism>
<dbReference type="AlphaFoldDB" id="A0A3G2JLN8"/>
<dbReference type="KEGG" id="sdd:D9753_35525"/>
<reference evidence="2 3" key="1">
    <citation type="submission" date="2018-10" db="EMBL/GenBank/DDBJ databases">
        <title>The genome of Streptomyces dangxiongensis Z022.</title>
        <authorList>
            <person name="Zhang B."/>
        </authorList>
    </citation>
    <scope>NUCLEOTIDE SEQUENCE [LARGE SCALE GENOMIC DNA]</scope>
    <source>
        <strain evidence="2 3">Z022</strain>
    </source>
</reference>
<evidence type="ECO:0000256" key="1">
    <source>
        <dbReference type="SAM" id="MobiDB-lite"/>
    </source>
</evidence>
<dbReference type="OrthoDB" id="9770771at2"/>
<dbReference type="RefSeq" id="WP_121790729.1">
    <property type="nucleotide sequence ID" value="NZ_CP033073.1"/>
</dbReference>
<protein>
    <recommendedName>
        <fullName evidence="4">ATP-dependent DNA ligase family profile domain-containing protein</fullName>
    </recommendedName>
</protein>
<accession>A0A3G2JLN8</accession>
<gene>
    <name evidence="2" type="ORF">D9753_35525</name>
</gene>
<keyword evidence="3" id="KW-1185">Reference proteome</keyword>
<sequence length="117" mass="12420">MSLCPATTDRAAAGDWLHPAWGAAGVEGVIVKGRAQAYRPGRRGWIKVRARTTAEGLIVAVTGTVQEPNTLLLGRYDTAARLRLVARTAPPSPRARSVVRPVPTGRGSRTVPPSRGM</sequence>
<proteinExistence type="predicted"/>
<evidence type="ECO:0000313" key="3">
    <source>
        <dbReference type="Proteomes" id="UP000268329"/>
    </source>
</evidence>